<dbReference type="Gene3D" id="3.20.20.140">
    <property type="entry name" value="Metal-dependent hydrolases"/>
    <property type="match status" value="1"/>
</dbReference>
<dbReference type="InterPro" id="IPR006680">
    <property type="entry name" value="Amidohydro-rel"/>
</dbReference>
<dbReference type="EMBL" id="JACHBT010000007">
    <property type="protein sequence ID" value="MBB6504568.1"/>
    <property type="molecule type" value="Genomic_DNA"/>
</dbReference>
<name>A0A7X0JBL5_9SPHN</name>
<dbReference type="PANTHER" id="PTHR43569">
    <property type="entry name" value="AMIDOHYDROLASE"/>
    <property type="match status" value="1"/>
</dbReference>
<dbReference type="AlphaFoldDB" id="A0A7X0JBL5"/>
<accession>A0A7X0JBL5</accession>
<comment type="caution">
    <text evidence="3">The sequence shown here is derived from an EMBL/GenBank/DDBJ whole genome shotgun (WGS) entry which is preliminary data.</text>
</comment>
<evidence type="ECO:0000313" key="4">
    <source>
        <dbReference type="Proteomes" id="UP000522313"/>
    </source>
</evidence>
<keyword evidence="3" id="KW-0378">Hydrolase</keyword>
<dbReference type="RefSeq" id="WP_184504929.1">
    <property type="nucleotide sequence ID" value="NZ_JACHBT010000007.1"/>
</dbReference>
<comment type="similarity">
    <text evidence="1">Belongs to the metallo-dependent hydrolases superfamily.</text>
</comment>
<evidence type="ECO:0000313" key="3">
    <source>
        <dbReference type="EMBL" id="MBB6504568.1"/>
    </source>
</evidence>
<organism evidence="3 4">
    <name type="scientific">Sphingomonas endophytica</name>
    <dbReference type="NCBI Taxonomy" id="869719"/>
    <lineage>
        <taxon>Bacteria</taxon>
        <taxon>Pseudomonadati</taxon>
        <taxon>Pseudomonadota</taxon>
        <taxon>Alphaproteobacteria</taxon>
        <taxon>Sphingomonadales</taxon>
        <taxon>Sphingomonadaceae</taxon>
        <taxon>Sphingomonas</taxon>
    </lineage>
</organism>
<sequence length="318" mass="34954">MADVPFVDAHIHLWDVQRIRYPWLTPPFADDGPNGSVAAIARDFTVADYRAHAAWWNMVGAVHVEAGADPAQALDETRWLEAVADAEQLPTAIVAFAALDDPQVEQVLAAQAAQPRVRGIRQIVNWHSDARRSYQPRDLTRSAAWQAGFAMLKRHRLSFDLQCYPGQMPALAALIARHAEVPVIINHLGMPVLADPHGREEWRAGLRALAALPNTAIKLSGLGFVARDWTDALVRPLLAEAIDLFGPARCLIASDAPTDTLFAPFDRCLGVLADATAAFSRDERRAMWGRNADRLYRLGLGARLDIAVETRSTSCPTH</sequence>
<dbReference type="Pfam" id="PF04909">
    <property type="entry name" value="Amidohydro_2"/>
    <property type="match status" value="1"/>
</dbReference>
<dbReference type="InterPro" id="IPR052350">
    <property type="entry name" value="Metallo-dep_Lactonases"/>
</dbReference>
<dbReference type="PANTHER" id="PTHR43569:SF1">
    <property type="entry name" value="BLL3371 PROTEIN"/>
    <property type="match status" value="1"/>
</dbReference>
<dbReference type="SUPFAM" id="SSF51556">
    <property type="entry name" value="Metallo-dependent hydrolases"/>
    <property type="match status" value="1"/>
</dbReference>
<evidence type="ECO:0000256" key="1">
    <source>
        <dbReference type="ARBA" id="ARBA00038310"/>
    </source>
</evidence>
<reference evidence="3 4" key="2">
    <citation type="submission" date="2020-08" db="EMBL/GenBank/DDBJ databases">
        <authorList>
            <person name="Partida-Martinez L."/>
            <person name="Huntemann M."/>
            <person name="Clum A."/>
            <person name="Wang J."/>
            <person name="Palaniappan K."/>
            <person name="Ritter S."/>
            <person name="Chen I.-M."/>
            <person name="Stamatis D."/>
            <person name="Reddy T."/>
            <person name="O'Malley R."/>
            <person name="Daum C."/>
            <person name="Shapiro N."/>
            <person name="Ivanova N."/>
            <person name="Kyrpides N."/>
            <person name="Woyke T."/>
        </authorList>
    </citation>
    <scope>NUCLEOTIDE SEQUENCE [LARGE SCALE GENOMIC DNA]</scope>
    <source>
        <strain evidence="3 4">AS3.13</strain>
    </source>
</reference>
<protein>
    <submittedName>
        <fullName evidence="3">Putative TIM-barrel fold metal-dependent hydrolase</fullName>
    </submittedName>
</protein>
<dbReference type="InterPro" id="IPR032466">
    <property type="entry name" value="Metal_Hydrolase"/>
</dbReference>
<reference evidence="3 4" key="1">
    <citation type="submission" date="2020-08" db="EMBL/GenBank/DDBJ databases">
        <title>The Agave Microbiome: Exploring the role of microbial communities in plant adaptations to desert environments.</title>
        <authorList>
            <person name="Partida-Martinez L.P."/>
        </authorList>
    </citation>
    <scope>NUCLEOTIDE SEQUENCE [LARGE SCALE GENOMIC DNA]</scope>
    <source>
        <strain evidence="3 4">AS3.13</strain>
    </source>
</reference>
<proteinExistence type="inferred from homology"/>
<feature type="domain" description="Amidohydrolase-related" evidence="2">
    <location>
        <begin position="7"/>
        <end position="298"/>
    </location>
</feature>
<dbReference type="GO" id="GO:0016787">
    <property type="term" value="F:hydrolase activity"/>
    <property type="evidence" value="ECO:0007669"/>
    <property type="project" value="UniProtKB-KW"/>
</dbReference>
<gene>
    <name evidence="3" type="ORF">F4693_001541</name>
</gene>
<evidence type="ECO:0000259" key="2">
    <source>
        <dbReference type="Pfam" id="PF04909"/>
    </source>
</evidence>
<dbReference type="Proteomes" id="UP000522313">
    <property type="component" value="Unassembled WGS sequence"/>
</dbReference>